<evidence type="ECO:0000313" key="4">
    <source>
        <dbReference type="Proteomes" id="UP001240777"/>
    </source>
</evidence>
<reference evidence="2 4" key="1">
    <citation type="submission" date="2023-07" db="EMBL/GenBank/DDBJ databases">
        <title>Unpublished Manusciprt.</title>
        <authorList>
            <person name="Aydin F."/>
            <person name="Tarhane S."/>
            <person name="Saticioglu I.B."/>
            <person name="Karakaya E."/>
            <person name="Abay S."/>
            <person name="Guran O."/>
            <person name="Bozkurt E."/>
            <person name="Uzum N."/>
            <person name="Olgun K."/>
            <person name="Jablonski D."/>
        </authorList>
    </citation>
    <scope>NUCLEOTIDE SEQUENCE</scope>
    <source>
        <strain evidence="4">faydin-H75</strain>
        <strain evidence="2">Faydin-H76</strain>
    </source>
</reference>
<dbReference type="Proteomes" id="UP001177258">
    <property type="component" value="Unassembled WGS sequence"/>
</dbReference>
<proteinExistence type="predicted"/>
<reference evidence="1" key="2">
    <citation type="submission" date="2023-07" db="EMBL/GenBank/DDBJ databases">
        <authorList>
            <person name="Aydin F."/>
            <person name="Tarhane S."/>
            <person name="Saticioglu I.B."/>
            <person name="Karakaya E."/>
            <person name="Abay S."/>
            <person name="Guran O."/>
            <person name="Bozkurt E."/>
            <person name="Uzum N."/>
            <person name="Olgun K."/>
            <person name="Jablonski D."/>
        </authorList>
    </citation>
    <scope>NUCLEOTIDE SEQUENCE</scope>
    <source>
        <strain evidence="1">Faydin-H75</strain>
    </source>
</reference>
<dbReference type="AlphaFoldDB" id="A0AA90PPZ1"/>
<evidence type="ECO:0008006" key="5">
    <source>
        <dbReference type="Google" id="ProtNLM"/>
    </source>
</evidence>
<organism evidence="2 3">
    <name type="scientific">Helicobacter cappadocius</name>
    <dbReference type="NCBI Taxonomy" id="3063998"/>
    <lineage>
        <taxon>Bacteria</taxon>
        <taxon>Pseudomonadati</taxon>
        <taxon>Campylobacterota</taxon>
        <taxon>Epsilonproteobacteria</taxon>
        <taxon>Campylobacterales</taxon>
        <taxon>Helicobacteraceae</taxon>
        <taxon>Helicobacter</taxon>
    </lineage>
</organism>
<dbReference type="PROSITE" id="PS51257">
    <property type="entry name" value="PROKAR_LIPOPROTEIN"/>
    <property type="match status" value="1"/>
</dbReference>
<name>A0AA90PPZ1_9HELI</name>
<evidence type="ECO:0000313" key="2">
    <source>
        <dbReference type="EMBL" id="MDP2538571.1"/>
    </source>
</evidence>
<dbReference type="EMBL" id="JAUYZK010000002">
    <property type="protein sequence ID" value="MDP2538571.1"/>
    <property type="molecule type" value="Genomic_DNA"/>
</dbReference>
<accession>A0AA90PPZ1</accession>
<reference evidence="1 3" key="3">
    <citation type="journal article" date="2024" name="Syst. Appl. Microbiol.">
        <title>Helicobacter cappadocius sp. nov., from lizards: The first psychrotrophic Helicobacter species.</title>
        <authorList>
            <person name="Aydin F."/>
            <person name="Tarhane S."/>
            <person name="Karakaya E."/>
            <person name="Abay S."/>
            <person name="Kayman T."/>
            <person name="Guran O."/>
            <person name="Bozkurt E."/>
            <person name="Uzum N."/>
            <person name="Avci A."/>
            <person name="Olgun K."/>
            <person name="Jablonski D."/>
            <person name="Guran C."/>
            <person name="Burcin Saticioglu I."/>
        </authorList>
    </citation>
    <scope>NUCLEOTIDE SEQUENCE [LARGE SCALE GENOMIC DNA]</scope>
    <source>
        <strain evidence="1">Faydin-H75</strain>
        <strain evidence="3">faydin-H76</strain>
    </source>
</reference>
<dbReference type="EMBL" id="JAUPEV010000002">
    <property type="protein sequence ID" value="MDO7252703.1"/>
    <property type="molecule type" value="Genomic_DNA"/>
</dbReference>
<evidence type="ECO:0000313" key="1">
    <source>
        <dbReference type="EMBL" id="MDO7252703.1"/>
    </source>
</evidence>
<protein>
    <recommendedName>
        <fullName evidence="5">Lipoprotein</fullName>
    </recommendedName>
</protein>
<keyword evidence="4" id="KW-1185">Reference proteome</keyword>
<comment type="caution">
    <text evidence="2">The sequence shown here is derived from an EMBL/GenBank/DDBJ whole genome shotgun (WGS) entry which is preliminary data.</text>
</comment>
<evidence type="ECO:0000313" key="3">
    <source>
        <dbReference type="Proteomes" id="UP001177258"/>
    </source>
</evidence>
<gene>
    <name evidence="1" type="ORF">Q5I04_02055</name>
    <name evidence="2" type="ORF">Q5I06_02060</name>
</gene>
<dbReference type="Proteomes" id="UP001240777">
    <property type="component" value="Unassembled WGS sequence"/>
</dbReference>
<sequence length="165" mass="19297">MIMKSFFLVLLGIFIFLGCTSYYEDTYKPDIIFEKKIQASRKGEILKHQKPVVVAVAIHLNEVDNVIYSGREYFFVEIFSENKEIFLNDMIEFTLFGKSPIWSREITKDDFDEILHPSNKWSRNFLVAFDKLDPLASRDAKLVMKVYNLGKIVFNFAYEAAPMQI</sequence>